<dbReference type="Gene3D" id="3.40.50.10310">
    <property type="entry name" value="Creatininase"/>
    <property type="match status" value="1"/>
</dbReference>
<dbReference type="InterPro" id="IPR024087">
    <property type="entry name" value="Creatininase-like_sf"/>
</dbReference>
<dbReference type="EMBL" id="BAABDE010000031">
    <property type="protein sequence ID" value="GAA3834340.1"/>
    <property type="molecule type" value="Genomic_DNA"/>
</dbReference>
<name>A0ABP7J4W2_9ACTN</name>
<accession>A0ABP7J4W2</accession>
<dbReference type="Pfam" id="PF02633">
    <property type="entry name" value="Creatininase"/>
    <property type="match status" value="1"/>
</dbReference>
<dbReference type="SUPFAM" id="SSF102215">
    <property type="entry name" value="Creatininase"/>
    <property type="match status" value="1"/>
</dbReference>
<evidence type="ECO:0000313" key="2">
    <source>
        <dbReference type="EMBL" id="GAA3834340.1"/>
    </source>
</evidence>
<dbReference type="Proteomes" id="UP001501009">
    <property type="component" value="Unassembled WGS sequence"/>
</dbReference>
<sequence>MPDETGEHGLRVAPALAVERDPLSDGQVITKTTHARCLPHFESVIHGSGQASREIGKRFGLRCHGQHPPSGLEQARHFVRLHPRARQHVELVSDRHGDMHAGEIETSLLLDVAPELVRPGYESTDHNGGSRCLLLTLGTGFYTGSSVIGHPSCATAGKGKAISSGLEEGFADHLPALGENSYRQIRSGVGLTLDFVQGPECWVWRTTCAALVRWPATAVWA</sequence>
<organism evidence="2 3">
    <name type="scientific">Streptomyces coacervatus</name>
    <dbReference type="NCBI Taxonomy" id="647381"/>
    <lineage>
        <taxon>Bacteria</taxon>
        <taxon>Bacillati</taxon>
        <taxon>Actinomycetota</taxon>
        <taxon>Actinomycetes</taxon>
        <taxon>Kitasatosporales</taxon>
        <taxon>Streptomycetaceae</taxon>
        <taxon>Streptomyces</taxon>
    </lineage>
</organism>
<reference evidence="3" key="1">
    <citation type="journal article" date="2019" name="Int. J. Syst. Evol. Microbiol.">
        <title>The Global Catalogue of Microorganisms (GCM) 10K type strain sequencing project: providing services to taxonomists for standard genome sequencing and annotation.</title>
        <authorList>
            <consortium name="The Broad Institute Genomics Platform"/>
            <consortium name="The Broad Institute Genome Sequencing Center for Infectious Disease"/>
            <person name="Wu L."/>
            <person name="Ma J."/>
        </authorList>
    </citation>
    <scope>NUCLEOTIDE SEQUENCE [LARGE SCALE GENOMIC DNA]</scope>
    <source>
        <strain evidence="3">JCM 17138</strain>
    </source>
</reference>
<keyword evidence="3" id="KW-1185">Reference proteome</keyword>
<dbReference type="InterPro" id="IPR003785">
    <property type="entry name" value="Creatininase/forma_Hydrolase"/>
</dbReference>
<protein>
    <submittedName>
        <fullName evidence="2">Uncharacterized protein</fullName>
    </submittedName>
</protein>
<comment type="similarity">
    <text evidence="1">Belongs to the creatininase superfamily.</text>
</comment>
<proteinExistence type="inferred from homology"/>
<gene>
    <name evidence="2" type="ORF">GCM10022403_078980</name>
</gene>
<comment type="caution">
    <text evidence="2">The sequence shown here is derived from an EMBL/GenBank/DDBJ whole genome shotgun (WGS) entry which is preliminary data.</text>
</comment>
<evidence type="ECO:0000313" key="3">
    <source>
        <dbReference type="Proteomes" id="UP001501009"/>
    </source>
</evidence>
<evidence type="ECO:0000256" key="1">
    <source>
        <dbReference type="ARBA" id="ARBA00024029"/>
    </source>
</evidence>